<keyword evidence="3" id="KW-0732">Signal</keyword>
<dbReference type="AlphaFoldDB" id="A0AAV2I2L7"/>
<proteinExistence type="inferred from homology"/>
<name>A0AAV2I2L7_LYMST</name>
<feature type="compositionally biased region" description="Acidic residues" evidence="2">
    <location>
        <begin position="161"/>
        <end position="176"/>
    </location>
</feature>
<feature type="compositionally biased region" description="Acidic residues" evidence="2">
    <location>
        <begin position="288"/>
        <end position="304"/>
    </location>
</feature>
<evidence type="ECO:0000256" key="3">
    <source>
        <dbReference type="SAM" id="SignalP"/>
    </source>
</evidence>
<reference evidence="6 7" key="1">
    <citation type="submission" date="2024-04" db="EMBL/GenBank/DDBJ databases">
        <authorList>
            <consortium name="Genoscope - CEA"/>
            <person name="William W."/>
        </authorList>
    </citation>
    <scope>NUCLEOTIDE SEQUENCE [LARGE SCALE GENOMIC DNA]</scope>
</reference>
<feature type="signal peptide" evidence="3">
    <location>
        <begin position="1"/>
        <end position="24"/>
    </location>
</feature>
<feature type="chain" id="PRO_5044021993" description="Protein AATF" evidence="3">
    <location>
        <begin position="25"/>
        <end position="578"/>
    </location>
</feature>
<comment type="similarity">
    <text evidence="1">Belongs to the AATF family.</text>
</comment>
<dbReference type="InterPro" id="IPR012617">
    <property type="entry name" value="AATF_C"/>
</dbReference>
<evidence type="ECO:0000256" key="2">
    <source>
        <dbReference type="SAM" id="MobiDB-lite"/>
    </source>
</evidence>
<feature type="domain" description="Apoptosis-antagonizing transcription factor C-terminal" evidence="4">
    <location>
        <begin position="476"/>
        <end position="558"/>
    </location>
</feature>
<protein>
    <recommendedName>
        <fullName evidence="8">Protein AATF</fullName>
    </recommendedName>
</protein>
<dbReference type="Pfam" id="PF08164">
    <property type="entry name" value="TRAUB"/>
    <property type="match status" value="1"/>
</dbReference>
<dbReference type="InterPro" id="IPR039223">
    <property type="entry name" value="AATF/Bfr2"/>
</dbReference>
<gene>
    <name evidence="6" type="ORF">GSLYS_00012711001</name>
</gene>
<accession>A0AAV2I2L7</accession>
<dbReference type="InterPro" id="IPR025160">
    <property type="entry name" value="AATF"/>
</dbReference>
<dbReference type="EMBL" id="CAXITT010000316">
    <property type="protein sequence ID" value="CAL1538890.1"/>
    <property type="molecule type" value="Genomic_DNA"/>
</dbReference>
<comment type="caution">
    <text evidence="6">The sequence shown here is derived from an EMBL/GenBank/DDBJ whole genome shotgun (WGS) entry which is preliminary data.</text>
</comment>
<dbReference type="Proteomes" id="UP001497497">
    <property type="component" value="Unassembled WGS sequence"/>
</dbReference>
<sequence>MIGLAQLCTLLLVHLAVRNLSVCAIKCYHCDNSQSSACGNAFKAYQFQAVTCASDGAQQYKCGKQEQPPDASFKATLVDDVDEAEDLGATSLRKQAAIISDDPRYKGKRTSRKDLYSDDEDEGHGTESGGEVDSQDSEGDQEDFDAEEEDEEEGSAGRESDMEEDEQDDSDDDSGREDDVKDDKEDDDATIMPETKSDDRGKGEAVVFQLGVWDDLIKSRIALQKMVTACNRLPQPVTWPDFLHDGTFRTEANNVHSSVRKLVSALLELQAHLTEKLDASKKVADQGGDSDEEITSESEPEDGDVSGRSKKNKNGGGDDDEEEDREDEDMEVSRETVPVRGKNKRKLNVEEVEETLSKRHKEFQPIRNDTLSKWDEKTRLAHGKIKSKNFAAFEMSVLKQIEQVLVNRERLVRRLHQQRSAYRILGQQDEESVKKSEVEDAVEDEDDDHNVEMKLKQRGKQELPLNREIIDDNDFYHVCLRDLIEMKQNEETDPVTASKQWLEIQRLRNKQKRKIDTRASKGRKIRYNVKEKLKNYMTPYDKSLWSDEQKDDLFKALFGGKSGQDSNQVEQLTINLGI</sequence>
<dbReference type="PANTHER" id="PTHR15565">
    <property type="entry name" value="AATF PROTEIN APOPTOSIS ANTAGONIZING TRANSCRIPTION FACTOR"/>
    <property type="match status" value="1"/>
</dbReference>
<evidence type="ECO:0000313" key="6">
    <source>
        <dbReference type="EMBL" id="CAL1538890.1"/>
    </source>
</evidence>
<feature type="compositionally biased region" description="Acidic residues" evidence="2">
    <location>
        <begin position="133"/>
        <end position="154"/>
    </location>
</feature>
<evidence type="ECO:0000256" key="1">
    <source>
        <dbReference type="ARBA" id="ARBA00008966"/>
    </source>
</evidence>
<feature type="region of interest" description="Disordered" evidence="2">
    <location>
        <begin position="103"/>
        <end position="201"/>
    </location>
</feature>
<feature type="compositionally biased region" description="Acidic residues" evidence="2">
    <location>
        <begin position="317"/>
        <end position="330"/>
    </location>
</feature>
<feature type="region of interest" description="Disordered" evidence="2">
    <location>
        <begin position="280"/>
        <end position="342"/>
    </location>
</feature>
<dbReference type="Pfam" id="PF13339">
    <property type="entry name" value="AATF-Che1"/>
    <property type="match status" value="1"/>
</dbReference>
<evidence type="ECO:0000259" key="5">
    <source>
        <dbReference type="Pfam" id="PF13339"/>
    </source>
</evidence>
<dbReference type="GO" id="GO:0005730">
    <property type="term" value="C:nucleolus"/>
    <property type="evidence" value="ECO:0007669"/>
    <property type="project" value="TreeGrafter"/>
</dbReference>
<dbReference type="PANTHER" id="PTHR15565:SF0">
    <property type="entry name" value="PROTEIN AATF"/>
    <property type="match status" value="1"/>
</dbReference>
<dbReference type="GO" id="GO:0006357">
    <property type="term" value="P:regulation of transcription by RNA polymerase II"/>
    <property type="evidence" value="ECO:0007669"/>
    <property type="project" value="TreeGrafter"/>
</dbReference>
<keyword evidence="7" id="KW-1185">Reference proteome</keyword>
<feature type="domain" description="AATF leucine zipper-containing" evidence="5">
    <location>
        <begin position="199"/>
        <end position="377"/>
    </location>
</feature>
<evidence type="ECO:0000313" key="7">
    <source>
        <dbReference type="Proteomes" id="UP001497497"/>
    </source>
</evidence>
<organism evidence="6 7">
    <name type="scientific">Lymnaea stagnalis</name>
    <name type="common">Great pond snail</name>
    <name type="synonym">Helix stagnalis</name>
    <dbReference type="NCBI Taxonomy" id="6523"/>
    <lineage>
        <taxon>Eukaryota</taxon>
        <taxon>Metazoa</taxon>
        <taxon>Spiralia</taxon>
        <taxon>Lophotrochozoa</taxon>
        <taxon>Mollusca</taxon>
        <taxon>Gastropoda</taxon>
        <taxon>Heterobranchia</taxon>
        <taxon>Euthyneura</taxon>
        <taxon>Panpulmonata</taxon>
        <taxon>Hygrophila</taxon>
        <taxon>Lymnaeoidea</taxon>
        <taxon>Lymnaeidae</taxon>
        <taxon>Lymnaea</taxon>
    </lineage>
</organism>
<evidence type="ECO:0008006" key="8">
    <source>
        <dbReference type="Google" id="ProtNLM"/>
    </source>
</evidence>
<evidence type="ECO:0000259" key="4">
    <source>
        <dbReference type="Pfam" id="PF08164"/>
    </source>
</evidence>